<evidence type="ECO:0000259" key="9">
    <source>
        <dbReference type="PROSITE" id="PS50059"/>
    </source>
</evidence>
<dbReference type="InterPro" id="IPR001179">
    <property type="entry name" value="PPIase_FKBP_dom"/>
</dbReference>
<keyword evidence="11" id="KW-1185">Reference proteome</keyword>
<dbReference type="EC" id="5.2.1.8" evidence="3 6"/>
<evidence type="ECO:0000313" key="10">
    <source>
        <dbReference type="EMBL" id="BCX48869.1"/>
    </source>
</evidence>
<evidence type="ECO:0000256" key="7">
    <source>
        <dbReference type="SAM" id="MobiDB-lite"/>
    </source>
</evidence>
<evidence type="ECO:0000256" key="1">
    <source>
        <dbReference type="ARBA" id="ARBA00000971"/>
    </source>
</evidence>
<evidence type="ECO:0000256" key="8">
    <source>
        <dbReference type="SAM" id="SignalP"/>
    </source>
</evidence>
<dbReference type="PANTHER" id="PTHR43811">
    <property type="entry name" value="FKBP-TYPE PEPTIDYL-PROLYL CIS-TRANS ISOMERASE FKPA"/>
    <property type="match status" value="1"/>
</dbReference>
<keyword evidence="5 6" id="KW-0413">Isomerase</keyword>
<reference evidence="10 11" key="1">
    <citation type="submission" date="2021-06" db="EMBL/GenBank/DDBJ databases">
        <title>Complete genome of Haloferula helveola possessing various polysaccharide degrading enzymes.</title>
        <authorList>
            <person name="Takami H."/>
            <person name="Huang C."/>
            <person name="Hamasaki K."/>
        </authorList>
    </citation>
    <scope>NUCLEOTIDE SEQUENCE [LARGE SCALE GENOMIC DNA]</scope>
    <source>
        <strain evidence="10 11">CN-1</strain>
    </source>
</reference>
<feature type="region of interest" description="Disordered" evidence="7">
    <location>
        <begin position="30"/>
        <end position="72"/>
    </location>
</feature>
<feature type="chain" id="PRO_5045900479" description="peptidylprolyl isomerase" evidence="8">
    <location>
        <begin position="30"/>
        <end position="411"/>
    </location>
</feature>
<organism evidence="10 11">
    <name type="scientific">Haloferula helveola</name>
    <dbReference type="NCBI Taxonomy" id="490095"/>
    <lineage>
        <taxon>Bacteria</taxon>
        <taxon>Pseudomonadati</taxon>
        <taxon>Verrucomicrobiota</taxon>
        <taxon>Verrucomicrobiia</taxon>
        <taxon>Verrucomicrobiales</taxon>
        <taxon>Verrucomicrobiaceae</taxon>
        <taxon>Haloferula</taxon>
    </lineage>
</organism>
<evidence type="ECO:0000256" key="3">
    <source>
        <dbReference type="ARBA" id="ARBA00013194"/>
    </source>
</evidence>
<evidence type="ECO:0000256" key="4">
    <source>
        <dbReference type="ARBA" id="ARBA00023110"/>
    </source>
</evidence>
<dbReference type="PROSITE" id="PS50059">
    <property type="entry name" value="FKBP_PPIASE"/>
    <property type="match status" value="2"/>
</dbReference>
<dbReference type="Gene3D" id="3.10.50.40">
    <property type="match status" value="3"/>
</dbReference>
<name>A0ABM7RBC5_9BACT</name>
<accession>A0ABM7RBC5</accession>
<feature type="signal peptide" evidence="8">
    <location>
        <begin position="1"/>
        <end position="29"/>
    </location>
</feature>
<keyword evidence="8" id="KW-0732">Signal</keyword>
<evidence type="ECO:0000256" key="6">
    <source>
        <dbReference type="PROSITE-ProRule" id="PRU00277"/>
    </source>
</evidence>
<feature type="domain" description="PPIase FKBP-type" evidence="9">
    <location>
        <begin position="326"/>
        <end position="410"/>
    </location>
</feature>
<dbReference type="EMBL" id="AP024702">
    <property type="protein sequence ID" value="BCX48869.1"/>
    <property type="molecule type" value="Genomic_DNA"/>
</dbReference>
<feature type="domain" description="PPIase FKBP-type" evidence="9">
    <location>
        <begin position="91"/>
        <end position="175"/>
    </location>
</feature>
<dbReference type="PANTHER" id="PTHR43811:SF19">
    <property type="entry name" value="39 KDA FK506-BINDING NUCLEAR PROTEIN"/>
    <property type="match status" value="1"/>
</dbReference>
<dbReference type="SUPFAM" id="SSF54534">
    <property type="entry name" value="FKBP-like"/>
    <property type="match status" value="3"/>
</dbReference>
<gene>
    <name evidence="10" type="ORF">HAHE_27770</name>
</gene>
<evidence type="ECO:0000256" key="2">
    <source>
        <dbReference type="ARBA" id="ARBA00006577"/>
    </source>
</evidence>
<sequence>MLPPPMKARSLNRMTVAALLAVAPALVRAEEKAPAETPPAAGETEAAQPEEPMLEAPADVAAPPADAEKTESGLASKVLTKGTGDAKPTAADTVTVHYSGWTTDGELFDSSVKRGQPTSFPLNGVIKGWTEGLQLMTVGEKRRFWIPADLAYGENPGGGRPGGMLVFDVELIEIKEVPKVPEDALKSAGGVAYKVISEGDGGETPGDGDVVTFHFTAKSMEGQVMQDTRSQPAPPSVPVDKLPAEMKEMITGMTKGEKRSAWLPEARLPGGHVVAEFELVSFKAAPPAPPVPDDVAAVPDDAAKTESGLASKVLKAGEGEDMPKATDTVKVHYTGWTTDGKLFDSSVTRGEPTQFPLNGVIKGWTEGLQLMKVGEKRRFWIPADLAYGENPGGGRPGGMLVFDVELLEIVR</sequence>
<evidence type="ECO:0000313" key="11">
    <source>
        <dbReference type="Proteomes" id="UP001374893"/>
    </source>
</evidence>
<feature type="compositionally biased region" description="Low complexity" evidence="7">
    <location>
        <begin position="38"/>
        <end position="65"/>
    </location>
</feature>
<protein>
    <recommendedName>
        <fullName evidence="3 6">peptidylprolyl isomerase</fullName>
        <ecNumber evidence="3 6">5.2.1.8</ecNumber>
    </recommendedName>
</protein>
<comment type="similarity">
    <text evidence="2">Belongs to the FKBP-type PPIase family.</text>
</comment>
<comment type="catalytic activity">
    <reaction evidence="1 6">
        <text>[protein]-peptidylproline (omega=180) = [protein]-peptidylproline (omega=0)</text>
        <dbReference type="Rhea" id="RHEA:16237"/>
        <dbReference type="Rhea" id="RHEA-COMP:10747"/>
        <dbReference type="Rhea" id="RHEA-COMP:10748"/>
        <dbReference type="ChEBI" id="CHEBI:83833"/>
        <dbReference type="ChEBI" id="CHEBI:83834"/>
        <dbReference type="EC" id="5.2.1.8"/>
    </reaction>
</comment>
<dbReference type="InterPro" id="IPR046357">
    <property type="entry name" value="PPIase_dom_sf"/>
</dbReference>
<keyword evidence="4 6" id="KW-0697">Rotamase</keyword>
<dbReference type="Proteomes" id="UP001374893">
    <property type="component" value="Chromosome"/>
</dbReference>
<evidence type="ECO:0000256" key="5">
    <source>
        <dbReference type="ARBA" id="ARBA00023235"/>
    </source>
</evidence>
<proteinExistence type="inferred from homology"/>
<dbReference type="Pfam" id="PF00254">
    <property type="entry name" value="FKBP_C"/>
    <property type="match status" value="3"/>
</dbReference>